<dbReference type="RefSeq" id="WP_231439227.1">
    <property type="nucleotide sequence ID" value="NZ_JAJOMB010000002.1"/>
</dbReference>
<accession>A0A9X1SS54</accession>
<evidence type="ECO:0000256" key="1">
    <source>
        <dbReference type="SAM" id="MobiDB-lite"/>
    </source>
</evidence>
<dbReference type="EMBL" id="JAJOMB010000002">
    <property type="protein sequence ID" value="MCD5310302.1"/>
    <property type="molecule type" value="Genomic_DNA"/>
</dbReference>
<feature type="region of interest" description="Disordered" evidence="1">
    <location>
        <begin position="243"/>
        <end position="273"/>
    </location>
</feature>
<name>A0A9X1SS54_9ACTN</name>
<sequence>MTQRSYDPATTQNMVQAFDTTMTMCQSIAANTDEITGNLTVHYTGEAAVRYQNSMAEWLTGFHRVRNGLNLLSESMQGYRRIATATEENNQATATGWGQYGQGGPPPVSAAHVRDENAVPATPTQIFKKSVRPEEPLAPTRRSLPKLPDAETVTPTRQNLGRLPDEETLTPTRRSLPQGYEEGSPLLLQRGYTVQQPLLEPVQAATPRHLVEGMELEPTIPATPANVVEGQPLEPAQSIFFRPQEAGELPDQSEFTPLQPTQIWLPDEESTAQ</sequence>
<dbReference type="SUPFAM" id="SSF140453">
    <property type="entry name" value="EsxAB dimer-like"/>
    <property type="match status" value="1"/>
</dbReference>
<evidence type="ECO:0000313" key="3">
    <source>
        <dbReference type="Proteomes" id="UP001138997"/>
    </source>
</evidence>
<gene>
    <name evidence="2" type="ORF">LR394_05290</name>
</gene>
<protein>
    <submittedName>
        <fullName evidence="2">Uncharacterized protein</fullName>
    </submittedName>
</protein>
<dbReference type="Gene3D" id="1.10.287.1060">
    <property type="entry name" value="ESAT-6-like"/>
    <property type="match status" value="1"/>
</dbReference>
<dbReference type="InterPro" id="IPR036689">
    <property type="entry name" value="ESAT-6-like_sf"/>
</dbReference>
<keyword evidence="3" id="KW-1185">Reference proteome</keyword>
<reference evidence="2" key="1">
    <citation type="submission" date="2021-11" db="EMBL/GenBank/DDBJ databases">
        <title>Streptomyces corallinus and Kineosporia corallina sp. nov., two new coral-derived marine actinobacteria.</title>
        <authorList>
            <person name="Buangrab K."/>
            <person name="Sutthacheep M."/>
            <person name="Yeemin T."/>
            <person name="Harunari E."/>
            <person name="Igarashi Y."/>
            <person name="Sripreechasak P."/>
            <person name="Kanchanasin P."/>
            <person name="Tanasupawat S."/>
            <person name="Phongsopitanun W."/>
        </authorList>
    </citation>
    <scope>NUCLEOTIDE SEQUENCE</scope>
    <source>
        <strain evidence="2">JCM 31032</strain>
    </source>
</reference>
<feature type="region of interest" description="Disordered" evidence="1">
    <location>
        <begin position="132"/>
        <end position="181"/>
    </location>
</feature>
<dbReference type="AlphaFoldDB" id="A0A9X1SS54"/>
<dbReference type="Proteomes" id="UP001138997">
    <property type="component" value="Unassembled WGS sequence"/>
</dbReference>
<proteinExistence type="predicted"/>
<feature type="compositionally biased region" description="Polar residues" evidence="1">
    <location>
        <begin position="253"/>
        <end position="262"/>
    </location>
</feature>
<evidence type="ECO:0000313" key="2">
    <source>
        <dbReference type="EMBL" id="MCD5310302.1"/>
    </source>
</evidence>
<comment type="caution">
    <text evidence="2">The sequence shown here is derived from an EMBL/GenBank/DDBJ whole genome shotgun (WGS) entry which is preliminary data.</text>
</comment>
<organism evidence="2 3">
    <name type="scientific">Kineosporia babensis</name>
    <dbReference type="NCBI Taxonomy" id="499548"/>
    <lineage>
        <taxon>Bacteria</taxon>
        <taxon>Bacillati</taxon>
        <taxon>Actinomycetota</taxon>
        <taxon>Actinomycetes</taxon>
        <taxon>Kineosporiales</taxon>
        <taxon>Kineosporiaceae</taxon>
        <taxon>Kineosporia</taxon>
    </lineage>
</organism>